<evidence type="ECO:0000313" key="1">
    <source>
        <dbReference type="EMBL" id="MFC4102678.1"/>
    </source>
</evidence>
<protein>
    <submittedName>
        <fullName evidence="1">Uncharacterized protein</fullName>
    </submittedName>
</protein>
<accession>A0ABV8K9H7</accession>
<dbReference type="EMBL" id="JBHSAM010000034">
    <property type="protein sequence ID" value="MFC4102678.1"/>
    <property type="molecule type" value="Genomic_DNA"/>
</dbReference>
<reference evidence="2" key="1">
    <citation type="journal article" date="2019" name="Int. J. Syst. Evol. Microbiol.">
        <title>The Global Catalogue of Microorganisms (GCM) 10K type strain sequencing project: providing services to taxonomists for standard genome sequencing and annotation.</title>
        <authorList>
            <consortium name="The Broad Institute Genomics Platform"/>
            <consortium name="The Broad Institute Genome Sequencing Center for Infectious Disease"/>
            <person name="Wu L."/>
            <person name="Ma J."/>
        </authorList>
    </citation>
    <scope>NUCLEOTIDE SEQUENCE [LARGE SCALE GENOMIC DNA]</scope>
    <source>
        <strain evidence="2">IBRC-M 10987</strain>
    </source>
</reference>
<dbReference type="RefSeq" id="WP_377721296.1">
    <property type="nucleotide sequence ID" value="NZ_JBHSAM010000034.1"/>
</dbReference>
<keyword evidence="2" id="KW-1185">Reference proteome</keyword>
<gene>
    <name evidence="1" type="ORF">ACFOZ8_23945</name>
</gene>
<name>A0ABV8K9H7_9BACL</name>
<proteinExistence type="predicted"/>
<evidence type="ECO:0000313" key="2">
    <source>
        <dbReference type="Proteomes" id="UP001595715"/>
    </source>
</evidence>
<dbReference type="Proteomes" id="UP001595715">
    <property type="component" value="Unassembled WGS sequence"/>
</dbReference>
<comment type="caution">
    <text evidence="1">The sequence shown here is derived from an EMBL/GenBank/DDBJ whole genome shotgun (WGS) entry which is preliminary data.</text>
</comment>
<sequence length="346" mass="39250">MTKRFFAENSFWNTKIENNPKILSRSSHFIDLLYEADKKNGFHMNLHAWTIPVFEVTKDTPRFNIGKRMMHHTGEGRTFYMNSKPFIGEHHPLGHGKGFGEDVPIPEHAIPDRESDSHMALIDYEQGLAWDMWAAEKRPDGSWWSCTGMKYDLYGSGVFDPSDFPIHNGESIHLYGPSRASGVPIIAGLIMHDEIRDGRIEHKLACACEKVGLLEHSFPPAIWTDGAYPNGIPEGAVIQLDPELDLEAFGLSREEKIIATALQEYGAVMTDYAGGVTLYGEGLWSNPDKSWNGMLDEDGLRKIPFDRYRFIESGATVEKGMVPMPHRHLFREYHKKTGLPEDIEFK</sequence>
<organism evidence="1 2">
    <name type="scientific">Paenibacillus xanthanilyticus</name>
    <dbReference type="NCBI Taxonomy" id="1783531"/>
    <lineage>
        <taxon>Bacteria</taxon>
        <taxon>Bacillati</taxon>
        <taxon>Bacillota</taxon>
        <taxon>Bacilli</taxon>
        <taxon>Bacillales</taxon>
        <taxon>Paenibacillaceae</taxon>
        <taxon>Paenibacillus</taxon>
    </lineage>
</organism>